<organism evidence="1 2">
    <name type="scientific">Pistacia integerrima</name>
    <dbReference type="NCBI Taxonomy" id="434235"/>
    <lineage>
        <taxon>Eukaryota</taxon>
        <taxon>Viridiplantae</taxon>
        <taxon>Streptophyta</taxon>
        <taxon>Embryophyta</taxon>
        <taxon>Tracheophyta</taxon>
        <taxon>Spermatophyta</taxon>
        <taxon>Magnoliopsida</taxon>
        <taxon>eudicotyledons</taxon>
        <taxon>Gunneridae</taxon>
        <taxon>Pentapetalae</taxon>
        <taxon>rosids</taxon>
        <taxon>malvids</taxon>
        <taxon>Sapindales</taxon>
        <taxon>Anacardiaceae</taxon>
        <taxon>Pistacia</taxon>
    </lineage>
</organism>
<sequence>MCLTDLEVDYINPYDSAARINMLVLPEFATQGILCIIYLITGHWFMFLLSLPYLHYNVGLYRRRQHLVDVTEIYSQLNGEKKQRLFKLCYLIILLVLCYFGQLENLMISQTAGLRSSLPSLNPGGWVKLFYVIILVEKAVSVAATEMMILGEDLQLKEQ</sequence>
<dbReference type="EMBL" id="CM047736">
    <property type="protein sequence ID" value="KAJ0051658.1"/>
    <property type="molecule type" value="Genomic_DNA"/>
</dbReference>
<protein>
    <submittedName>
        <fullName evidence="1">Uncharacterized protein</fullName>
    </submittedName>
</protein>
<dbReference type="Proteomes" id="UP001163603">
    <property type="component" value="Chromosome 1"/>
</dbReference>
<proteinExistence type="predicted"/>
<gene>
    <name evidence="1" type="ORF">Pint_00255</name>
</gene>
<evidence type="ECO:0000313" key="1">
    <source>
        <dbReference type="EMBL" id="KAJ0051658.1"/>
    </source>
</evidence>
<evidence type="ECO:0000313" key="2">
    <source>
        <dbReference type="Proteomes" id="UP001163603"/>
    </source>
</evidence>
<accession>A0ACC0ZHQ1</accession>
<comment type="caution">
    <text evidence="1">The sequence shown here is derived from an EMBL/GenBank/DDBJ whole genome shotgun (WGS) entry which is preliminary data.</text>
</comment>
<reference evidence="2" key="1">
    <citation type="journal article" date="2023" name="G3 (Bethesda)">
        <title>Genome assembly and association tests identify interacting loci associated with vigor, precocity, and sex in interspecific pistachio rootstocks.</title>
        <authorList>
            <person name="Palmer W."/>
            <person name="Jacygrad E."/>
            <person name="Sagayaradj S."/>
            <person name="Cavanaugh K."/>
            <person name="Han R."/>
            <person name="Bertier L."/>
            <person name="Beede B."/>
            <person name="Kafkas S."/>
            <person name="Golino D."/>
            <person name="Preece J."/>
            <person name="Michelmore R."/>
        </authorList>
    </citation>
    <scope>NUCLEOTIDE SEQUENCE [LARGE SCALE GENOMIC DNA]</scope>
</reference>
<name>A0ACC0ZHQ1_9ROSI</name>
<keyword evidence="2" id="KW-1185">Reference proteome</keyword>